<sequence length="219" mass="23730">VTMAPAAERERSRSPPADAKPEPKTLGTTWLSEKDAGSVPLPKPGESVTAPFTYQGDEVPRGLLASGKVGTKRDASGADGEFWSSGAEGVGIQSERCYFGCDFVRRDCAVTNGRGKGFNLDDNGFQLVDHNIEHIDYVNNEKTVSDYYPMCCELVKRMTGAETVYAFDHNVRSKAKAEAKKKVDGGNAIQGPAFVVHNDYSSTSAPRRLRDLATPPKLN</sequence>
<proteinExistence type="inferred from homology"/>
<organism evidence="3 4">
    <name type="scientific">Polarella glacialis</name>
    <name type="common">Dinoflagellate</name>
    <dbReference type="NCBI Taxonomy" id="89957"/>
    <lineage>
        <taxon>Eukaryota</taxon>
        <taxon>Sar</taxon>
        <taxon>Alveolata</taxon>
        <taxon>Dinophyceae</taxon>
        <taxon>Suessiales</taxon>
        <taxon>Suessiaceae</taxon>
        <taxon>Polarella</taxon>
    </lineage>
</organism>
<comment type="similarity">
    <text evidence="1">Belongs to the asaB hydroxylase/desaturase family.</text>
</comment>
<dbReference type="GO" id="GO:0016491">
    <property type="term" value="F:oxidoreductase activity"/>
    <property type="evidence" value="ECO:0007669"/>
    <property type="project" value="InterPro"/>
</dbReference>
<dbReference type="AlphaFoldDB" id="A0A813J190"/>
<accession>A0A813J190</accession>
<feature type="region of interest" description="Disordered" evidence="2">
    <location>
        <begin position="1"/>
        <end position="53"/>
    </location>
</feature>
<reference evidence="3" key="1">
    <citation type="submission" date="2021-02" db="EMBL/GenBank/DDBJ databases">
        <authorList>
            <person name="Dougan E. K."/>
            <person name="Rhodes N."/>
            <person name="Thang M."/>
            <person name="Chan C."/>
        </authorList>
    </citation>
    <scope>NUCLEOTIDE SEQUENCE</scope>
</reference>
<evidence type="ECO:0000256" key="1">
    <source>
        <dbReference type="ARBA" id="ARBA00023604"/>
    </source>
</evidence>
<dbReference type="InterPro" id="IPR044053">
    <property type="entry name" value="AsaB-like"/>
</dbReference>
<feature type="non-terminal residue" evidence="3">
    <location>
        <position position="219"/>
    </location>
</feature>
<dbReference type="Proteomes" id="UP000626109">
    <property type="component" value="Unassembled WGS sequence"/>
</dbReference>
<evidence type="ECO:0000256" key="2">
    <source>
        <dbReference type="SAM" id="MobiDB-lite"/>
    </source>
</evidence>
<evidence type="ECO:0000313" key="3">
    <source>
        <dbReference type="EMBL" id="CAE8659593.1"/>
    </source>
</evidence>
<dbReference type="PANTHER" id="PTHR34598">
    <property type="entry name" value="BLL6449 PROTEIN"/>
    <property type="match status" value="1"/>
</dbReference>
<dbReference type="PANTHER" id="PTHR34598:SF3">
    <property type="entry name" value="OXIDOREDUCTASE AN1597"/>
    <property type="match status" value="1"/>
</dbReference>
<comment type="caution">
    <text evidence="3">The sequence shown here is derived from an EMBL/GenBank/DDBJ whole genome shotgun (WGS) entry which is preliminary data.</text>
</comment>
<evidence type="ECO:0000313" key="4">
    <source>
        <dbReference type="Proteomes" id="UP000626109"/>
    </source>
</evidence>
<feature type="region of interest" description="Disordered" evidence="2">
    <location>
        <begin position="200"/>
        <end position="219"/>
    </location>
</feature>
<feature type="compositionally biased region" description="Basic and acidic residues" evidence="2">
    <location>
        <begin position="7"/>
        <end position="23"/>
    </location>
</feature>
<gene>
    <name evidence="3" type="ORF">PGLA2088_LOCUS13823</name>
</gene>
<dbReference type="EMBL" id="CAJNNW010016686">
    <property type="protein sequence ID" value="CAE8659593.1"/>
    <property type="molecule type" value="Genomic_DNA"/>
</dbReference>
<name>A0A813J190_POLGL</name>
<protein>
    <submittedName>
        <fullName evidence="3">Uncharacterized protein</fullName>
    </submittedName>
</protein>
<feature type="non-terminal residue" evidence="3">
    <location>
        <position position="1"/>
    </location>
</feature>